<organism evidence="2 3">
    <name type="scientific">Rhipicephalus microplus</name>
    <name type="common">Cattle tick</name>
    <name type="synonym">Boophilus microplus</name>
    <dbReference type="NCBI Taxonomy" id="6941"/>
    <lineage>
        <taxon>Eukaryota</taxon>
        <taxon>Metazoa</taxon>
        <taxon>Ecdysozoa</taxon>
        <taxon>Arthropoda</taxon>
        <taxon>Chelicerata</taxon>
        <taxon>Arachnida</taxon>
        <taxon>Acari</taxon>
        <taxon>Parasitiformes</taxon>
        <taxon>Ixodida</taxon>
        <taxon>Ixodoidea</taxon>
        <taxon>Ixodidae</taxon>
        <taxon>Rhipicephalinae</taxon>
        <taxon>Rhipicephalus</taxon>
        <taxon>Boophilus</taxon>
    </lineage>
</organism>
<dbReference type="EMBL" id="JABSTU010000002">
    <property type="protein sequence ID" value="KAH8037663.1"/>
    <property type="molecule type" value="Genomic_DNA"/>
</dbReference>
<sequence length="552" mass="60469">MSGGAQRDAASVAAGVAAGGDAARSWRALHADLRPTGSSADTCAADLKKPSSWEPKPPPLPDADYKVILRIRGGLDCTKLHPCVLRQLVLKAVGLPISSPDQIRVNPTSHTVLVSTSSMDRADLYHNIRTLKFNGVPYEVVTHVADPVDSCRGRFHLPLDYADEEILPTLQRCNPAMTIGAARRLSTTETILVVFRGTHVPFYINYEGCTLRCRPFRLKVEACTRCRKIGHRQDVCPSTPDAICHKCGLKDSSMDHECEPVCVVCGGAHITCSPLCKQRYKTKTPKYQTPKPSEVPSSRTPSLNRSQERGPQRGRSKSKRRGPNSTPKELDFPTQSTNPHSTSHLPNPLKVSWAQAASSNCSLSQNISLEKVLAENASLKAEIQKLKLELQSRMPLSNLSQHSEPRSFIPAQSPPAVEPTIPLPPTDMDTTMPRDTSQLPPSNKRKTPATPREEESLSDTVLTLNDRINALENKTQKKFAVIESKISHIESRFTAQETGQAAINDKLDKFLDFVQTQMQQTTAWIAAVTANNPNIAVPAFSPTPPPDNGCKP</sequence>
<feature type="region of interest" description="Disordered" evidence="1">
    <location>
        <begin position="33"/>
        <end position="58"/>
    </location>
</feature>
<comment type="caution">
    <text evidence="2">The sequence shown here is derived from an EMBL/GenBank/DDBJ whole genome shotgun (WGS) entry which is preliminary data.</text>
</comment>
<proteinExistence type="predicted"/>
<feature type="region of interest" description="Disordered" evidence="1">
    <location>
        <begin position="284"/>
        <end position="347"/>
    </location>
</feature>
<keyword evidence="3" id="KW-1185">Reference proteome</keyword>
<evidence type="ECO:0008006" key="4">
    <source>
        <dbReference type="Google" id="ProtNLM"/>
    </source>
</evidence>
<dbReference type="Proteomes" id="UP000821866">
    <property type="component" value="Chromosome 10"/>
</dbReference>
<evidence type="ECO:0000313" key="2">
    <source>
        <dbReference type="EMBL" id="KAH8037663.1"/>
    </source>
</evidence>
<feature type="compositionally biased region" description="Polar residues" evidence="1">
    <location>
        <begin position="295"/>
        <end position="305"/>
    </location>
</feature>
<evidence type="ECO:0000256" key="1">
    <source>
        <dbReference type="SAM" id="MobiDB-lite"/>
    </source>
</evidence>
<accession>A0A9J6ETZ5</accession>
<protein>
    <recommendedName>
        <fullName evidence="4">CCHC-type domain-containing protein</fullName>
    </recommendedName>
</protein>
<feature type="compositionally biased region" description="Pro residues" evidence="1">
    <location>
        <begin position="412"/>
        <end position="425"/>
    </location>
</feature>
<feature type="compositionally biased region" description="Polar residues" evidence="1">
    <location>
        <begin position="323"/>
        <end position="345"/>
    </location>
</feature>
<reference evidence="2" key="1">
    <citation type="journal article" date="2020" name="Cell">
        <title>Large-Scale Comparative Analyses of Tick Genomes Elucidate Their Genetic Diversity and Vector Capacities.</title>
        <authorList>
            <consortium name="Tick Genome and Microbiome Consortium (TIGMIC)"/>
            <person name="Jia N."/>
            <person name="Wang J."/>
            <person name="Shi W."/>
            <person name="Du L."/>
            <person name="Sun Y."/>
            <person name="Zhan W."/>
            <person name="Jiang J.F."/>
            <person name="Wang Q."/>
            <person name="Zhang B."/>
            <person name="Ji P."/>
            <person name="Bell-Sakyi L."/>
            <person name="Cui X.M."/>
            <person name="Yuan T.T."/>
            <person name="Jiang B.G."/>
            <person name="Yang W.F."/>
            <person name="Lam T.T."/>
            <person name="Chang Q.C."/>
            <person name="Ding S.J."/>
            <person name="Wang X.J."/>
            <person name="Zhu J.G."/>
            <person name="Ruan X.D."/>
            <person name="Zhao L."/>
            <person name="Wei J.T."/>
            <person name="Ye R.Z."/>
            <person name="Que T.C."/>
            <person name="Du C.H."/>
            <person name="Zhou Y.H."/>
            <person name="Cheng J.X."/>
            <person name="Dai P.F."/>
            <person name="Guo W.B."/>
            <person name="Han X.H."/>
            <person name="Huang E.J."/>
            <person name="Li L.F."/>
            <person name="Wei W."/>
            <person name="Gao Y.C."/>
            <person name="Liu J.Z."/>
            <person name="Shao H.Z."/>
            <person name="Wang X."/>
            <person name="Wang C.C."/>
            <person name="Yang T.C."/>
            <person name="Huo Q.B."/>
            <person name="Li W."/>
            <person name="Chen H.Y."/>
            <person name="Chen S.E."/>
            <person name="Zhou L.G."/>
            <person name="Ni X.B."/>
            <person name="Tian J.H."/>
            <person name="Sheng Y."/>
            <person name="Liu T."/>
            <person name="Pan Y.S."/>
            <person name="Xia L.Y."/>
            <person name="Li J."/>
            <person name="Zhao F."/>
            <person name="Cao W.C."/>
        </authorList>
    </citation>
    <scope>NUCLEOTIDE SEQUENCE</scope>
    <source>
        <strain evidence="2">Rmic-2018</strain>
    </source>
</reference>
<feature type="compositionally biased region" description="Low complexity" evidence="1">
    <location>
        <begin position="426"/>
        <end position="436"/>
    </location>
</feature>
<gene>
    <name evidence="2" type="ORF">HPB51_015097</name>
</gene>
<dbReference type="AlphaFoldDB" id="A0A9J6ETZ5"/>
<name>A0A9J6ETZ5_RHIMP</name>
<evidence type="ECO:0000313" key="3">
    <source>
        <dbReference type="Proteomes" id="UP000821866"/>
    </source>
</evidence>
<feature type="region of interest" description="Disordered" evidence="1">
    <location>
        <begin position="397"/>
        <end position="458"/>
    </location>
</feature>
<reference evidence="2" key="2">
    <citation type="submission" date="2021-09" db="EMBL/GenBank/DDBJ databases">
        <authorList>
            <person name="Jia N."/>
            <person name="Wang J."/>
            <person name="Shi W."/>
            <person name="Du L."/>
            <person name="Sun Y."/>
            <person name="Zhan W."/>
            <person name="Jiang J."/>
            <person name="Wang Q."/>
            <person name="Zhang B."/>
            <person name="Ji P."/>
            <person name="Sakyi L.B."/>
            <person name="Cui X."/>
            <person name="Yuan T."/>
            <person name="Jiang B."/>
            <person name="Yang W."/>
            <person name="Lam T.T.-Y."/>
            <person name="Chang Q."/>
            <person name="Ding S."/>
            <person name="Wang X."/>
            <person name="Zhu J."/>
            <person name="Ruan X."/>
            <person name="Zhao L."/>
            <person name="Wei J."/>
            <person name="Que T."/>
            <person name="Du C."/>
            <person name="Cheng J."/>
            <person name="Dai P."/>
            <person name="Han X."/>
            <person name="Huang E."/>
            <person name="Gao Y."/>
            <person name="Liu J."/>
            <person name="Shao H."/>
            <person name="Ye R."/>
            <person name="Li L."/>
            <person name="Wei W."/>
            <person name="Wang X."/>
            <person name="Wang C."/>
            <person name="Huo Q."/>
            <person name="Li W."/>
            <person name="Guo W."/>
            <person name="Chen H."/>
            <person name="Chen S."/>
            <person name="Zhou L."/>
            <person name="Zhou L."/>
            <person name="Ni X."/>
            <person name="Tian J."/>
            <person name="Zhou Y."/>
            <person name="Sheng Y."/>
            <person name="Liu T."/>
            <person name="Pan Y."/>
            <person name="Xia L."/>
            <person name="Li J."/>
            <person name="Zhao F."/>
            <person name="Cao W."/>
        </authorList>
    </citation>
    <scope>NUCLEOTIDE SEQUENCE</scope>
    <source>
        <strain evidence="2">Rmic-2018</strain>
        <tissue evidence="2">Larvae</tissue>
    </source>
</reference>
<feature type="compositionally biased region" description="Basic residues" evidence="1">
    <location>
        <begin position="312"/>
        <end position="322"/>
    </location>
</feature>